<keyword evidence="1" id="KW-0472">Membrane</keyword>
<sequence length="82" mass="9933">MEPRNFDPKHTGELLKHMDKQNEVLMDAYRSMFHELRKLQVLTFIDFALNSSIRKLVFMVSSFAVFILQFFRTNDFFFLFVF</sequence>
<keyword evidence="3" id="KW-1185">Reference proteome</keyword>
<dbReference type="AlphaFoldDB" id="A0AAN9JRL2"/>
<evidence type="ECO:0008006" key="4">
    <source>
        <dbReference type="Google" id="ProtNLM"/>
    </source>
</evidence>
<dbReference type="EMBL" id="JAYKXN010000003">
    <property type="protein sequence ID" value="KAK7302803.1"/>
    <property type="molecule type" value="Genomic_DNA"/>
</dbReference>
<evidence type="ECO:0000313" key="3">
    <source>
        <dbReference type="Proteomes" id="UP001359559"/>
    </source>
</evidence>
<dbReference type="Proteomes" id="UP001359559">
    <property type="component" value="Unassembled WGS sequence"/>
</dbReference>
<keyword evidence="1" id="KW-1133">Transmembrane helix</keyword>
<organism evidence="2 3">
    <name type="scientific">Clitoria ternatea</name>
    <name type="common">Butterfly pea</name>
    <dbReference type="NCBI Taxonomy" id="43366"/>
    <lineage>
        <taxon>Eukaryota</taxon>
        <taxon>Viridiplantae</taxon>
        <taxon>Streptophyta</taxon>
        <taxon>Embryophyta</taxon>
        <taxon>Tracheophyta</taxon>
        <taxon>Spermatophyta</taxon>
        <taxon>Magnoliopsida</taxon>
        <taxon>eudicotyledons</taxon>
        <taxon>Gunneridae</taxon>
        <taxon>Pentapetalae</taxon>
        <taxon>rosids</taxon>
        <taxon>fabids</taxon>
        <taxon>Fabales</taxon>
        <taxon>Fabaceae</taxon>
        <taxon>Papilionoideae</taxon>
        <taxon>50 kb inversion clade</taxon>
        <taxon>NPAAA clade</taxon>
        <taxon>indigoferoid/millettioid clade</taxon>
        <taxon>Phaseoleae</taxon>
        <taxon>Clitoria</taxon>
    </lineage>
</organism>
<dbReference type="PANTHER" id="PTHR37718:SF2">
    <property type="entry name" value="OS03G0205150 PROTEIN"/>
    <property type="match status" value="1"/>
</dbReference>
<proteinExistence type="predicted"/>
<evidence type="ECO:0000256" key="1">
    <source>
        <dbReference type="SAM" id="Phobius"/>
    </source>
</evidence>
<gene>
    <name evidence="2" type="ORF">RJT34_13699</name>
</gene>
<evidence type="ECO:0000313" key="2">
    <source>
        <dbReference type="EMBL" id="KAK7302803.1"/>
    </source>
</evidence>
<feature type="transmembrane region" description="Helical" evidence="1">
    <location>
        <begin position="56"/>
        <end position="72"/>
    </location>
</feature>
<reference evidence="2 3" key="1">
    <citation type="submission" date="2024-01" db="EMBL/GenBank/DDBJ databases">
        <title>The genomes of 5 underutilized Papilionoideae crops provide insights into root nodulation and disease resistance.</title>
        <authorList>
            <person name="Yuan L."/>
        </authorList>
    </citation>
    <scope>NUCLEOTIDE SEQUENCE [LARGE SCALE GENOMIC DNA]</scope>
    <source>
        <strain evidence="2">LY-2023</strain>
        <tissue evidence="2">Leaf</tissue>
    </source>
</reference>
<keyword evidence="1" id="KW-0812">Transmembrane</keyword>
<dbReference type="PANTHER" id="PTHR37718">
    <property type="entry name" value="BNAC03G61340D PROTEIN"/>
    <property type="match status" value="1"/>
</dbReference>
<accession>A0AAN9JRL2</accession>
<name>A0AAN9JRL2_CLITE</name>
<protein>
    <recommendedName>
        <fullName evidence="4">Transmembrane protein</fullName>
    </recommendedName>
</protein>
<comment type="caution">
    <text evidence="2">The sequence shown here is derived from an EMBL/GenBank/DDBJ whole genome shotgun (WGS) entry which is preliminary data.</text>
</comment>